<dbReference type="PANTHER" id="PTHR31793">
    <property type="entry name" value="4-HYDROXYBENZOYL-COA THIOESTERASE FAMILY MEMBER"/>
    <property type="match status" value="1"/>
</dbReference>
<organism evidence="1 2">
    <name type="scientific">Heyndrickxia acidicola</name>
    <dbReference type="NCBI Taxonomy" id="209389"/>
    <lineage>
        <taxon>Bacteria</taxon>
        <taxon>Bacillati</taxon>
        <taxon>Bacillota</taxon>
        <taxon>Bacilli</taxon>
        <taxon>Bacillales</taxon>
        <taxon>Bacillaceae</taxon>
        <taxon>Heyndrickxia</taxon>
    </lineage>
</organism>
<sequence>MRNISYIHNFQEWKNEFSFFHPVKVRFSETDMFGHLNNTVPFAYFEEARIEFLKKKQFMQDWVRKDHEAIPVVADLQCDYIKQVFFDELLQVYVKVEKVGSSSCDIHYMAVDTKGEVCFVGRGAMVQMSMGTGKGIAFTDEEKQRLLSSSVMMEV</sequence>
<gene>
    <name evidence="1" type="ORF">P4T90_17490</name>
</gene>
<dbReference type="SUPFAM" id="SSF54637">
    <property type="entry name" value="Thioesterase/thiol ester dehydrase-isomerase"/>
    <property type="match status" value="1"/>
</dbReference>
<protein>
    <submittedName>
        <fullName evidence="1">Thioesterase family protein</fullName>
    </submittedName>
</protein>
<dbReference type="InterPro" id="IPR050563">
    <property type="entry name" value="4-hydroxybenzoyl-CoA_TE"/>
</dbReference>
<dbReference type="Pfam" id="PF13279">
    <property type="entry name" value="4HBT_2"/>
    <property type="match status" value="1"/>
</dbReference>
<dbReference type="Proteomes" id="UP001341444">
    <property type="component" value="Unassembled WGS sequence"/>
</dbReference>
<dbReference type="Gene3D" id="3.10.129.10">
    <property type="entry name" value="Hotdog Thioesterase"/>
    <property type="match status" value="1"/>
</dbReference>
<accession>A0ABU6MJJ6</accession>
<evidence type="ECO:0000313" key="2">
    <source>
        <dbReference type="Proteomes" id="UP001341444"/>
    </source>
</evidence>
<dbReference type="RefSeq" id="WP_066261719.1">
    <property type="nucleotide sequence ID" value="NZ_JARMAB010000026.1"/>
</dbReference>
<comment type="caution">
    <text evidence="1">The sequence shown here is derived from an EMBL/GenBank/DDBJ whole genome shotgun (WGS) entry which is preliminary data.</text>
</comment>
<dbReference type="PANTHER" id="PTHR31793:SF24">
    <property type="entry name" value="LONG-CHAIN ACYL-COA THIOESTERASE FADM"/>
    <property type="match status" value="1"/>
</dbReference>
<keyword evidence="2" id="KW-1185">Reference proteome</keyword>
<proteinExistence type="predicted"/>
<dbReference type="InterPro" id="IPR029069">
    <property type="entry name" value="HotDog_dom_sf"/>
</dbReference>
<dbReference type="CDD" id="cd00586">
    <property type="entry name" value="4HBT"/>
    <property type="match status" value="1"/>
</dbReference>
<dbReference type="EMBL" id="JARMAB010000026">
    <property type="protein sequence ID" value="MED1204841.1"/>
    <property type="molecule type" value="Genomic_DNA"/>
</dbReference>
<evidence type="ECO:0000313" key="1">
    <source>
        <dbReference type="EMBL" id="MED1204841.1"/>
    </source>
</evidence>
<name>A0ABU6MJJ6_9BACI</name>
<reference evidence="1 2" key="1">
    <citation type="submission" date="2023-03" db="EMBL/GenBank/DDBJ databases">
        <title>Bacillus Genome Sequencing.</title>
        <authorList>
            <person name="Dunlap C."/>
        </authorList>
    </citation>
    <scope>NUCLEOTIDE SEQUENCE [LARGE SCALE GENOMIC DNA]</scope>
    <source>
        <strain evidence="1 2">B-23453</strain>
    </source>
</reference>